<evidence type="ECO:0000313" key="2">
    <source>
        <dbReference type="EMBL" id="TCZ71002.1"/>
    </source>
</evidence>
<comment type="caution">
    <text evidence="2">The sequence shown here is derived from an EMBL/GenBank/DDBJ whole genome shotgun (WGS) entry which is preliminary data.</text>
</comment>
<feature type="transmembrane region" description="Helical" evidence="1">
    <location>
        <begin position="45"/>
        <end position="66"/>
    </location>
</feature>
<dbReference type="AlphaFoldDB" id="A0A4R4DYT1"/>
<sequence length="95" mass="10661">MKTALFFVFLFVLLLAALSWRGYLAFTPHSVDVRVQDTYILLERSTFAVLVLLLSATFFSLGGLLGTGFRGRMFWIAFLLVALAWSGVAAFLYWG</sequence>
<gene>
    <name evidence="2" type="ORF">E0486_10280</name>
</gene>
<keyword evidence="1" id="KW-0472">Membrane</keyword>
<feature type="transmembrane region" description="Helical" evidence="1">
    <location>
        <begin position="73"/>
        <end position="94"/>
    </location>
</feature>
<proteinExistence type="predicted"/>
<evidence type="ECO:0000313" key="3">
    <source>
        <dbReference type="Proteomes" id="UP000295164"/>
    </source>
</evidence>
<keyword evidence="1" id="KW-0812">Transmembrane</keyword>
<name>A0A4R4DYT1_9BACT</name>
<dbReference type="RefSeq" id="WP_131852085.1">
    <property type="nucleotide sequence ID" value="NZ_SKFH01000014.1"/>
</dbReference>
<organism evidence="2 3">
    <name type="scientific">Flaviaesturariibacter aridisoli</name>
    <dbReference type="NCBI Taxonomy" id="2545761"/>
    <lineage>
        <taxon>Bacteria</taxon>
        <taxon>Pseudomonadati</taxon>
        <taxon>Bacteroidota</taxon>
        <taxon>Chitinophagia</taxon>
        <taxon>Chitinophagales</taxon>
        <taxon>Chitinophagaceae</taxon>
        <taxon>Flaviaestuariibacter</taxon>
    </lineage>
</organism>
<keyword evidence="1" id="KW-1133">Transmembrane helix</keyword>
<dbReference type="EMBL" id="SKFH01000014">
    <property type="protein sequence ID" value="TCZ71002.1"/>
    <property type="molecule type" value="Genomic_DNA"/>
</dbReference>
<dbReference type="Proteomes" id="UP000295164">
    <property type="component" value="Unassembled WGS sequence"/>
</dbReference>
<reference evidence="2 3" key="1">
    <citation type="submission" date="2019-03" db="EMBL/GenBank/DDBJ databases">
        <authorList>
            <person name="Kim M.K.M."/>
        </authorList>
    </citation>
    <scope>NUCLEOTIDE SEQUENCE [LARGE SCALE GENOMIC DNA]</scope>
    <source>
        <strain evidence="2 3">17J68-15</strain>
    </source>
</reference>
<accession>A0A4R4DYT1</accession>
<protein>
    <submittedName>
        <fullName evidence="2">Uncharacterized protein</fullName>
    </submittedName>
</protein>
<evidence type="ECO:0000256" key="1">
    <source>
        <dbReference type="SAM" id="Phobius"/>
    </source>
</evidence>
<keyword evidence="3" id="KW-1185">Reference proteome</keyword>